<dbReference type="Pfam" id="PF02441">
    <property type="entry name" value="Flavoprotein"/>
    <property type="match status" value="1"/>
</dbReference>
<evidence type="ECO:0000259" key="1">
    <source>
        <dbReference type="Pfam" id="PF02441"/>
    </source>
</evidence>
<dbReference type="NCBIfam" id="NF006161">
    <property type="entry name" value="PRK08305.1"/>
    <property type="match status" value="1"/>
</dbReference>
<dbReference type="AlphaFoldDB" id="A0A8J6TP27"/>
<gene>
    <name evidence="2" type="ORF">H8702_01085</name>
</gene>
<evidence type="ECO:0000313" key="2">
    <source>
        <dbReference type="EMBL" id="MBC8609714.1"/>
    </source>
</evidence>
<comment type="caution">
    <text evidence="2">The sequence shown here is derived from an EMBL/GenBank/DDBJ whole genome shotgun (WGS) entry which is preliminary data.</text>
</comment>
<dbReference type="InterPro" id="IPR003382">
    <property type="entry name" value="Flavoprotein"/>
</dbReference>
<proteinExistence type="predicted"/>
<dbReference type="EMBL" id="JACRTL010000001">
    <property type="protein sequence ID" value="MBC8609714.1"/>
    <property type="molecule type" value="Genomic_DNA"/>
</dbReference>
<evidence type="ECO:0000313" key="3">
    <source>
        <dbReference type="Proteomes" id="UP000632659"/>
    </source>
</evidence>
<dbReference type="Gene3D" id="3.40.50.1950">
    <property type="entry name" value="Flavin prenyltransferase-like"/>
    <property type="match status" value="1"/>
</dbReference>
<reference evidence="2" key="1">
    <citation type="submission" date="2020-08" db="EMBL/GenBank/DDBJ databases">
        <title>Genome public.</title>
        <authorList>
            <person name="Liu C."/>
            <person name="Sun Q."/>
        </authorList>
    </citation>
    <scope>NUCLEOTIDE SEQUENCE</scope>
    <source>
        <strain evidence="2">NSJ-15</strain>
    </source>
</reference>
<accession>A0A8J6TP27</accession>
<dbReference type="SUPFAM" id="SSF52507">
    <property type="entry name" value="Homo-oligomeric flavin-containing Cys decarboxylases, HFCD"/>
    <property type="match status" value="1"/>
</dbReference>
<dbReference type="OrthoDB" id="9792688at2"/>
<protein>
    <submittedName>
        <fullName evidence="2">Dipicolinate synthase subunit B</fullName>
    </submittedName>
</protein>
<sequence>MSKPKLGFCLTGSFCTFQAVIEQMKILSETYDILPIMSYHAYQLDTRFGKAAEHIKTIEAICGKKIIHDLPSAEPIGPQKMTDLMLVAPCSGNTLAKLALGITDSPALMAVKSHLRNNKPVVIAVSTNDALSGSGKNIGALLNLRNYYFVPFCQDNCTAKPTSMVADFTKIPEALAAAQEHRQLQPIVF</sequence>
<dbReference type="GO" id="GO:0003824">
    <property type="term" value="F:catalytic activity"/>
    <property type="evidence" value="ECO:0007669"/>
    <property type="project" value="InterPro"/>
</dbReference>
<organism evidence="2 3">
    <name type="scientific">Massiliimalia timonensis</name>
    <dbReference type="NCBI Taxonomy" id="1987501"/>
    <lineage>
        <taxon>Bacteria</taxon>
        <taxon>Bacillati</taxon>
        <taxon>Bacillota</taxon>
        <taxon>Clostridia</taxon>
        <taxon>Eubacteriales</taxon>
        <taxon>Oscillospiraceae</taxon>
        <taxon>Massiliimalia</taxon>
    </lineage>
</organism>
<dbReference type="RefSeq" id="WP_093988148.1">
    <property type="nucleotide sequence ID" value="NZ_FYDD01000003.1"/>
</dbReference>
<dbReference type="Proteomes" id="UP000632659">
    <property type="component" value="Unassembled WGS sequence"/>
</dbReference>
<feature type="domain" description="Flavoprotein" evidence="1">
    <location>
        <begin position="5"/>
        <end position="164"/>
    </location>
</feature>
<keyword evidence="3" id="KW-1185">Reference proteome</keyword>
<name>A0A8J6TP27_9FIRM</name>
<dbReference type="InterPro" id="IPR036551">
    <property type="entry name" value="Flavin_trans-like"/>
</dbReference>